<dbReference type="AlphaFoldDB" id="A0A5J4U642"/>
<proteinExistence type="predicted"/>
<gene>
    <name evidence="1" type="ORF">EZS28_038674</name>
</gene>
<accession>A0A5J4U642</accession>
<sequence length="73" mass="8568">MEKNYSLKEKNRIAYAKLIVLVTHENGYVEPYLIKLMQTKQTVVLMLVKIQAEEADFDEITERALQRRLAAEQ</sequence>
<name>A0A5J4U642_9EUKA</name>
<feature type="non-terminal residue" evidence="1">
    <location>
        <position position="73"/>
    </location>
</feature>
<protein>
    <submittedName>
        <fullName evidence="1">Uncharacterized protein</fullName>
    </submittedName>
</protein>
<reference evidence="1 2" key="1">
    <citation type="submission" date="2019-03" db="EMBL/GenBank/DDBJ databases">
        <title>Single cell metagenomics reveals metabolic interactions within the superorganism composed of flagellate Streblomastix strix and complex community of Bacteroidetes bacteria on its surface.</title>
        <authorList>
            <person name="Treitli S.C."/>
            <person name="Kolisko M."/>
            <person name="Husnik F."/>
            <person name="Keeling P."/>
            <person name="Hampl V."/>
        </authorList>
    </citation>
    <scope>NUCLEOTIDE SEQUENCE [LARGE SCALE GENOMIC DNA]</scope>
    <source>
        <strain evidence="1">ST1C</strain>
    </source>
</reference>
<dbReference type="Proteomes" id="UP000324800">
    <property type="component" value="Unassembled WGS sequence"/>
</dbReference>
<evidence type="ECO:0000313" key="2">
    <source>
        <dbReference type="Proteomes" id="UP000324800"/>
    </source>
</evidence>
<organism evidence="1 2">
    <name type="scientific">Streblomastix strix</name>
    <dbReference type="NCBI Taxonomy" id="222440"/>
    <lineage>
        <taxon>Eukaryota</taxon>
        <taxon>Metamonada</taxon>
        <taxon>Preaxostyla</taxon>
        <taxon>Oxymonadida</taxon>
        <taxon>Streblomastigidae</taxon>
        <taxon>Streblomastix</taxon>
    </lineage>
</organism>
<dbReference type="EMBL" id="SNRW01020070">
    <property type="protein sequence ID" value="KAA6365798.1"/>
    <property type="molecule type" value="Genomic_DNA"/>
</dbReference>
<comment type="caution">
    <text evidence="1">The sequence shown here is derived from an EMBL/GenBank/DDBJ whole genome shotgun (WGS) entry which is preliminary data.</text>
</comment>
<evidence type="ECO:0000313" key="1">
    <source>
        <dbReference type="EMBL" id="KAA6365798.1"/>
    </source>
</evidence>